<sequence length="91" mass="9938">NSLRQYVAGTDNAALQELLRHCGGRCCAFNNRAAGAERDAQAGELLALVHQMLGGDLSAHYTNKLYSQATQLLGRNDTDFEKKCELLAEQV</sequence>
<gene>
    <name evidence="4" type="primary">Gimap1_1</name>
    <name evidence="4" type="ORF">CHATOR_R14962</name>
</gene>
<dbReference type="EMBL" id="VXAL01033091">
    <property type="protein sequence ID" value="NXK57313.1"/>
    <property type="molecule type" value="Genomic_DNA"/>
</dbReference>
<accession>A0A7L0KP19</accession>
<evidence type="ECO:0000313" key="4">
    <source>
        <dbReference type="EMBL" id="NXK57313.1"/>
    </source>
</evidence>
<dbReference type="InterPro" id="IPR006703">
    <property type="entry name" value="G_AIG1"/>
</dbReference>
<feature type="non-terminal residue" evidence="4">
    <location>
        <position position="1"/>
    </location>
</feature>
<evidence type="ECO:0000256" key="2">
    <source>
        <dbReference type="ARBA" id="ARBA00022741"/>
    </source>
</evidence>
<feature type="domain" description="AIG1-type G" evidence="3">
    <location>
        <begin position="2"/>
        <end position="71"/>
    </location>
</feature>
<proteinExistence type="inferred from homology"/>
<protein>
    <submittedName>
        <fullName evidence="4">GIMA1 GTPase</fullName>
    </submittedName>
</protein>
<keyword evidence="5" id="KW-1185">Reference proteome</keyword>
<dbReference type="AlphaFoldDB" id="A0A7L0KP19"/>
<dbReference type="Gene3D" id="3.40.50.300">
    <property type="entry name" value="P-loop containing nucleotide triphosphate hydrolases"/>
    <property type="match status" value="1"/>
</dbReference>
<keyword evidence="2" id="KW-0547">Nucleotide-binding</keyword>
<organism evidence="4 5">
    <name type="scientific">Chauna torquata</name>
    <name type="common">Southern screamer</name>
    <dbReference type="NCBI Taxonomy" id="30388"/>
    <lineage>
        <taxon>Eukaryota</taxon>
        <taxon>Metazoa</taxon>
        <taxon>Chordata</taxon>
        <taxon>Craniata</taxon>
        <taxon>Vertebrata</taxon>
        <taxon>Euteleostomi</taxon>
        <taxon>Archelosauria</taxon>
        <taxon>Archosauria</taxon>
        <taxon>Dinosauria</taxon>
        <taxon>Saurischia</taxon>
        <taxon>Theropoda</taxon>
        <taxon>Coelurosauria</taxon>
        <taxon>Aves</taxon>
        <taxon>Neognathae</taxon>
        <taxon>Galloanserae</taxon>
        <taxon>Anseriformes</taxon>
        <taxon>Anhimidae</taxon>
        <taxon>Chauna</taxon>
    </lineage>
</organism>
<dbReference type="Pfam" id="PF04548">
    <property type="entry name" value="AIG1"/>
    <property type="match status" value="1"/>
</dbReference>
<dbReference type="GO" id="GO:0005525">
    <property type="term" value="F:GTP binding"/>
    <property type="evidence" value="ECO:0007669"/>
    <property type="project" value="InterPro"/>
</dbReference>
<feature type="non-terminal residue" evidence="4">
    <location>
        <position position="91"/>
    </location>
</feature>
<name>A0A7L0KP19_CHATO</name>
<comment type="similarity">
    <text evidence="1">Belongs to the TRAFAC class TrmE-Era-EngA-EngB-Septin-like GTPase superfamily. AIG1/Toc34/Toc159-like paraseptin GTPase family. IAN subfamily.</text>
</comment>
<reference evidence="4 5" key="1">
    <citation type="submission" date="2019-09" db="EMBL/GenBank/DDBJ databases">
        <title>Bird 10,000 Genomes (B10K) Project - Family phase.</title>
        <authorList>
            <person name="Zhang G."/>
        </authorList>
    </citation>
    <scope>NUCLEOTIDE SEQUENCE [LARGE SCALE GENOMIC DNA]</scope>
    <source>
        <strain evidence="4">B10K-DU-011-36</strain>
        <tissue evidence="4">Muscle</tissue>
    </source>
</reference>
<comment type="caution">
    <text evidence="4">The sequence shown here is derived from an EMBL/GenBank/DDBJ whole genome shotgun (WGS) entry which is preliminary data.</text>
</comment>
<evidence type="ECO:0000259" key="3">
    <source>
        <dbReference type="Pfam" id="PF04548"/>
    </source>
</evidence>
<dbReference type="InterPro" id="IPR027417">
    <property type="entry name" value="P-loop_NTPase"/>
</dbReference>
<evidence type="ECO:0000256" key="1">
    <source>
        <dbReference type="ARBA" id="ARBA00008535"/>
    </source>
</evidence>
<dbReference type="Proteomes" id="UP000537522">
    <property type="component" value="Unassembled WGS sequence"/>
</dbReference>
<evidence type="ECO:0000313" key="5">
    <source>
        <dbReference type="Proteomes" id="UP000537522"/>
    </source>
</evidence>